<reference evidence="4" key="1">
    <citation type="submission" date="2015-01" db="EMBL/GenBank/DDBJ databases">
        <authorList>
            <person name="Durling Mikael"/>
        </authorList>
    </citation>
    <scope>NUCLEOTIDE SEQUENCE</scope>
</reference>
<feature type="compositionally biased region" description="Basic residues" evidence="2">
    <location>
        <begin position="29"/>
        <end position="42"/>
    </location>
</feature>
<feature type="region of interest" description="Disordered" evidence="2">
    <location>
        <begin position="102"/>
        <end position="141"/>
    </location>
</feature>
<evidence type="ECO:0000313" key="4">
    <source>
        <dbReference type="EMBL" id="CEO52208.1"/>
    </source>
</evidence>
<dbReference type="InterPro" id="IPR001138">
    <property type="entry name" value="Zn2Cys6_DnaBD"/>
</dbReference>
<feature type="domain" description="Zn(2)-C6 fungal-type" evidence="3">
    <location>
        <begin position="45"/>
        <end position="75"/>
    </location>
</feature>
<protein>
    <recommendedName>
        <fullName evidence="3">Zn(2)-C6 fungal-type domain-containing protein</fullName>
    </recommendedName>
</protein>
<evidence type="ECO:0000259" key="3">
    <source>
        <dbReference type="Pfam" id="PF00172"/>
    </source>
</evidence>
<feature type="compositionally biased region" description="Low complexity" evidence="2">
    <location>
        <begin position="118"/>
        <end position="131"/>
    </location>
</feature>
<dbReference type="AlphaFoldDB" id="A0A0B7K4B0"/>
<organism evidence="4">
    <name type="scientific">Bionectria ochroleuca</name>
    <name type="common">Gliocladium roseum</name>
    <dbReference type="NCBI Taxonomy" id="29856"/>
    <lineage>
        <taxon>Eukaryota</taxon>
        <taxon>Fungi</taxon>
        <taxon>Dikarya</taxon>
        <taxon>Ascomycota</taxon>
        <taxon>Pezizomycotina</taxon>
        <taxon>Sordariomycetes</taxon>
        <taxon>Hypocreomycetidae</taxon>
        <taxon>Hypocreales</taxon>
        <taxon>Bionectriaceae</taxon>
        <taxon>Clonostachys</taxon>
    </lineage>
</organism>
<dbReference type="InterPro" id="IPR036864">
    <property type="entry name" value="Zn2-C6_fun-type_DNA-bd_sf"/>
</dbReference>
<evidence type="ECO:0000256" key="1">
    <source>
        <dbReference type="ARBA" id="ARBA00023242"/>
    </source>
</evidence>
<dbReference type="EMBL" id="CDPU01000027">
    <property type="protein sequence ID" value="CEO52208.1"/>
    <property type="molecule type" value="Genomic_DNA"/>
</dbReference>
<dbReference type="CDD" id="cd00067">
    <property type="entry name" value="GAL4"/>
    <property type="match status" value="1"/>
</dbReference>
<dbReference type="PANTHER" id="PTHR47654:SF5">
    <property type="entry name" value="TRANSCRIPTION FACTOR DOMAIN-CONTAINING PROTEIN"/>
    <property type="match status" value="1"/>
</dbReference>
<dbReference type="Pfam" id="PF00172">
    <property type="entry name" value="Zn_clus"/>
    <property type="match status" value="1"/>
</dbReference>
<dbReference type="Gene3D" id="4.10.240.10">
    <property type="entry name" value="Zn(2)-C6 fungal-type DNA-binding domain"/>
    <property type="match status" value="1"/>
</dbReference>
<dbReference type="GO" id="GO:0008270">
    <property type="term" value="F:zinc ion binding"/>
    <property type="evidence" value="ECO:0007669"/>
    <property type="project" value="InterPro"/>
</dbReference>
<keyword evidence="1" id="KW-0539">Nucleus</keyword>
<proteinExistence type="predicted"/>
<name>A0A0B7K4B0_BIOOC</name>
<sequence>MSIIKMPRGKEDEQQQEKQQQQQRLPVNPRRHKVPPAQRKRVAQACNLRRTRCSGETPCSQCAASSRECVYPGPSAKVFISRTELDDLKRRVEAYERALQDVMPDDDKRKELVARQGSFSTPSETSSASASQQRFPSTSPS</sequence>
<feature type="region of interest" description="Disordered" evidence="2">
    <location>
        <begin position="1"/>
        <end position="43"/>
    </location>
</feature>
<gene>
    <name evidence="4" type="ORF">BN869_000008266_1</name>
</gene>
<accession>A0A0B7K4B0</accession>
<dbReference type="InterPro" id="IPR053230">
    <property type="entry name" value="Trans_reg_galc"/>
</dbReference>
<feature type="non-terminal residue" evidence="4">
    <location>
        <position position="141"/>
    </location>
</feature>
<feature type="compositionally biased region" description="Polar residues" evidence="2">
    <location>
        <begin position="132"/>
        <end position="141"/>
    </location>
</feature>
<dbReference type="PANTHER" id="PTHR47654">
    <property type="entry name" value="ZN(II)2CYS6 TRANSCRIPTION FACTOR (EUROFUNG)-RELATED"/>
    <property type="match status" value="1"/>
</dbReference>
<evidence type="ECO:0000256" key="2">
    <source>
        <dbReference type="SAM" id="MobiDB-lite"/>
    </source>
</evidence>
<feature type="compositionally biased region" description="Basic and acidic residues" evidence="2">
    <location>
        <begin position="102"/>
        <end position="113"/>
    </location>
</feature>
<dbReference type="SUPFAM" id="SSF57701">
    <property type="entry name" value="Zn2/Cys6 DNA-binding domain"/>
    <property type="match status" value="1"/>
</dbReference>
<dbReference type="GO" id="GO:0000981">
    <property type="term" value="F:DNA-binding transcription factor activity, RNA polymerase II-specific"/>
    <property type="evidence" value="ECO:0007669"/>
    <property type="project" value="InterPro"/>
</dbReference>